<dbReference type="SMART" id="SM00228">
    <property type="entry name" value="PDZ"/>
    <property type="match status" value="1"/>
</dbReference>
<keyword evidence="2" id="KW-0645">Protease</keyword>
<keyword evidence="3" id="KW-1185">Reference proteome</keyword>
<evidence type="ECO:0000259" key="1">
    <source>
        <dbReference type="PROSITE" id="PS50106"/>
    </source>
</evidence>
<evidence type="ECO:0000313" key="2">
    <source>
        <dbReference type="EMBL" id="MBL0683728.1"/>
    </source>
</evidence>
<sequence>MKRIAIFFYVTFCFTTTILAQKSNLITKIPFQLEGNHLFIKVKVNDSDNLHFVFDTGAGVTSINSTTAKRLELIGSKTTTSKGASGKIELKVVKNNELVIRDLRLKKIDLYSAPLLHLEKVLGTDIDGIIGYDIFKKYVVKINYDTSEIELYASRGYKYVGKGGLVKIDLGKVPTAKAKIDIGNGNYLDGEFILDNGAGLAMGFCTPYAQRHQLKKSIGKTYSVKSRGYSSNTTIAEVGRLKELKLQKFQFSNIPVRIYNTKSGVLAHEGIAGIIGNEILKRFNIIFDYKRKESYWEPNNMYNNVPYDVSYSGLKLSLDETKTKVLIDNIISDSPSALSKMKIGDEIIEINGVKAKDSSLTTLRKLLRQENTKVTIKCMRNDTLIEVAIQLTAII</sequence>
<evidence type="ECO:0000313" key="3">
    <source>
        <dbReference type="Proteomes" id="UP000651057"/>
    </source>
</evidence>
<dbReference type="AlphaFoldDB" id="A0A937DAN4"/>
<dbReference type="EMBL" id="JAERQJ010000003">
    <property type="protein sequence ID" value="MBL0683728.1"/>
    <property type="molecule type" value="Genomic_DNA"/>
</dbReference>
<dbReference type="CDD" id="cd05483">
    <property type="entry name" value="retropepsin_like_bacteria"/>
    <property type="match status" value="1"/>
</dbReference>
<dbReference type="PROSITE" id="PS50106">
    <property type="entry name" value="PDZ"/>
    <property type="match status" value="1"/>
</dbReference>
<reference evidence="2" key="1">
    <citation type="submission" date="2021-01" db="EMBL/GenBank/DDBJ databases">
        <authorList>
            <person name="Zhong Y.L."/>
        </authorList>
    </citation>
    <scope>NUCLEOTIDE SEQUENCE</scope>
    <source>
        <strain evidence="2">KCTC 23302</strain>
    </source>
</reference>
<proteinExistence type="predicted"/>
<dbReference type="GO" id="GO:0006508">
    <property type="term" value="P:proteolysis"/>
    <property type="evidence" value="ECO:0007669"/>
    <property type="project" value="UniProtKB-KW"/>
</dbReference>
<keyword evidence="2" id="KW-0378">Hydrolase</keyword>
<dbReference type="InterPro" id="IPR034122">
    <property type="entry name" value="Retropepsin-like_bacterial"/>
</dbReference>
<dbReference type="Pfam" id="PF13180">
    <property type="entry name" value="PDZ_2"/>
    <property type="match status" value="1"/>
</dbReference>
<comment type="caution">
    <text evidence="2">The sequence shown here is derived from an EMBL/GenBank/DDBJ whole genome shotgun (WGS) entry which is preliminary data.</text>
</comment>
<dbReference type="InterPro" id="IPR021109">
    <property type="entry name" value="Peptidase_aspartic_dom_sf"/>
</dbReference>
<dbReference type="Gene3D" id="2.40.70.10">
    <property type="entry name" value="Acid Proteases"/>
    <property type="match status" value="2"/>
</dbReference>
<dbReference type="RefSeq" id="WP_201918996.1">
    <property type="nucleotide sequence ID" value="NZ_BAABAX010000005.1"/>
</dbReference>
<dbReference type="GO" id="GO:0008233">
    <property type="term" value="F:peptidase activity"/>
    <property type="evidence" value="ECO:0007669"/>
    <property type="project" value="UniProtKB-KW"/>
</dbReference>
<dbReference type="Pfam" id="PF13650">
    <property type="entry name" value="Asp_protease_2"/>
    <property type="match status" value="1"/>
</dbReference>
<dbReference type="SUPFAM" id="SSF50156">
    <property type="entry name" value="PDZ domain-like"/>
    <property type="match status" value="1"/>
</dbReference>
<dbReference type="InterPro" id="IPR001478">
    <property type="entry name" value="PDZ"/>
</dbReference>
<organism evidence="2 3">
    <name type="scientific">Aquimarina mytili</name>
    <dbReference type="NCBI Taxonomy" id="874423"/>
    <lineage>
        <taxon>Bacteria</taxon>
        <taxon>Pseudomonadati</taxon>
        <taxon>Bacteroidota</taxon>
        <taxon>Flavobacteriia</taxon>
        <taxon>Flavobacteriales</taxon>
        <taxon>Flavobacteriaceae</taxon>
        <taxon>Aquimarina</taxon>
    </lineage>
</organism>
<gene>
    <name evidence="2" type="ORF">JJQ60_09390</name>
</gene>
<dbReference type="Gene3D" id="2.30.42.10">
    <property type="match status" value="1"/>
</dbReference>
<dbReference type="InterPro" id="IPR036034">
    <property type="entry name" value="PDZ_sf"/>
</dbReference>
<name>A0A937DAN4_9FLAO</name>
<dbReference type="SUPFAM" id="SSF50630">
    <property type="entry name" value="Acid proteases"/>
    <property type="match status" value="1"/>
</dbReference>
<dbReference type="Proteomes" id="UP000651057">
    <property type="component" value="Unassembled WGS sequence"/>
</dbReference>
<feature type="domain" description="PDZ" evidence="1">
    <location>
        <begin position="313"/>
        <end position="382"/>
    </location>
</feature>
<protein>
    <submittedName>
        <fullName evidence="2">Aspartyl protease family protein</fullName>
    </submittedName>
</protein>
<accession>A0A937DAN4</accession>